<proteinExistence type="predicted"/>
<gene>
    <name evidence="3" type="primary">LOC140598579</name>
</gene>
<name>A0ABM5AA03_VULVU</name>
<dbReference type="GeneID" id="140598579"/>
<evidence type="ECO:0000313" key="3">
    <source>
        <dbReference type="RefSeq" id="XP_072611616.1"/>
    </source>
</evidence>
<feature type="compositionally biased region" description="Low complexity" evidence="1">
    <location>
        <begin position="130"/>
        <end position="144"/>
    </location>
</feature>
<evidence type="ECO:0000256" key="1">
    <source>
        <dbReference type="SAM" id="MobiDB-lite"/>
    </source>
</evidence>
<sequence length="151" mass="15558">MRRGLGESQRGPWTQMLLPGARADRHALAARPLFVPGSSFSAWRSRSPLSTPPPGRSAGAKSCALRARLAEGSGGAPSLAASEAPGASRALARRALSPGPSSAPCPAEPVGRVPVVCVCRRVCVSARAPASARAPKGSRNSLRGGRSRRFL</sequence>
<evidence type="ECO:0000313" key="2">
    <source>
        <dbReference type="Proteomes" id="UP001652641"/>
    </source>
</evidence>
<reference evidence="3" key="1">
    <citation type="submission" date="2025-08" db="UniProtKB">
        <authorList>
            <consortium name="RefSeq"/>
        </authorList>
    </citation>
    <scope>IDENTIFICATION</scope>
    <source>
        <tissue evidence="3">Cell line</tissue>
    </source>
</reference>
<feature type="region of interest" description="Disordered" evidence="1">
    <location>
        <begin position="38"/>
        <end position="108"/>
    </location>
</feature>
<protein>
    <submittedName>
        <fullName evidence="3">Uncharacterized protein</fullName>
    </submittedName>
</protein>
<organism evidence="2 3">
    <name type="scientific">Vulpes vulpes</name>
    <name type="common">Red fox</name>
    <dbReference type="NCBI Taxonomy" id="9627"/>
    <lineage>
        <taxon>Eukaryota</taxon>
        <taxon>Metazoa</taxon>
        <taxon>Chordata</taxon>
        <taxon>Craniata</taxon>
        <taxon>Vertebrata</taxon>
        <taxon>Euteleostomi</taxon>
        <taxon>Mammalia</taxon>
        <taxon>Eutheria</taxon>
        <taxon>Laurasiatheria</taxon>
        <taxon>Carnivora</taxon>
        <taxon>Caniformia</taxon>
        <taxon>Canidae</taxon>
        <taxon>Vulpes</taxon>
    </lineage>
</organism>
<feature type="compositionally biased region" description="Polar residues" evidence="1">
    <location>
        <begin position="38"/>
        <end position="49"/>
    </location>
</feature>
<dbReference type="RefSeq" id="XP_072611616.1">
    <property type="nucleotide sequence ID" value="XM_072755515.1"/>
</dbReference>
<feature type="compositionally biased region" description="Low complexity" evidence="1">
    <location>
        <begin position="84"/>
        <end position="100"/>
    </location>
</feature>
<dbReference type="Proteomes" id="UP001652641">
    <property type="component" value="Chromosome 4"/>
</dbReference>
<accession>A0ABM5AA03</accession>
<feature type="region of interest" description="Disordered" evidence="1">
    <location>
        <begin position="130"/>
        <end position="151"/>
    </location>
</feature>
<keyword evidence="2" id="KW-1185">Reference proteome</keyword>